<dbReference type="AlphaFoldDB" id="A0A482UZI0"/>
<comment type="caution">
    <text evidence="2">The sequence shown here is derived from an EMBL/GenBank/DDBJ whole genome shotgun (WGS) entry which is preliminary data.</text>
</comment>
<evidence type="ECO:0000313" key="2">
    <source>
        <dbReference type="EMBL" id="RZB38620.1"/>
    </source>
</evidence>
<protein>
    <submittedName>
        <fullName evidence="2">DNA primase small subunit</fullName>
    </submittedName>
</protein>
<reference evidence="2 3" key="1">
    <citation type="submission" date="2017-03" db="EMBL/GenBank/DDBJ databases">
        <title>Genome of the blue death feigning beetle - Asbolus verrucosus.</title>
        <authorList>
            <person name="Rider S.D."/>
        </authorList>
    </citation>
    <scope>NUCLEOTIDE SEQUENCE [LARGE SCALE GENOMIC DNA]</scope>
    <source>
        <strain evidence="2">Butters</strain>
        <tissue evidence="2">Head and leg muscle</tissue>
    </source>
</reference>
<organism evidence="2 3">
    <name type="scientific">Asbolus verrucosus</name>
    <name type="common">Desert ironclad beetle</name>
    <dbReference type="NCBI Taxonomy" id="1661398"/>
    <lineage>
        <taxon>Eukaryota</taxon>
        <taxon>Metazoa</taxon>
        <taxon>Ecdysozoa</taxon>
        <taxon>Arthropoda</taxon>
        <taxon>Hexapoda</taxon>
        <taxon>Insecta</taxon>
        <taxon>Pterygota</taxon>
        <taxon>Neoptera</taxon>
        <taxon>Endopterygota</taxon>
        <taxon>Coleoptera</taxon>
        <taxon>Polyphaga</taxon>
        <taxon>Cucujiformia</taxon>
        <taxon>Tenebrionidae</taxon>
        <taxon>Pimeliinae</taxon>
        <taxon>Asbolus</taxon>
    </lineage>
</organism>
<accession>A0A482UZI0</accession>
<proteinExistence type="inferred from homology"/>
<evidence type="ECO:0000313" key="3">
    <source>
        <dbReference type="Proteomes" id="UP000292052"/>
    </source>
</evidence>
<dbReference type="STRING" id="1661398.A0A482UZI0"/>
<dbReference type="EMBL" id="QDEB01135338">
    <property type="protein sequence ID" value="RZB38620.1"/>
    <property type="molecule type" value="Genomic_DNA"/>
</dbReference>
<comment type="similarity">
    <text evidence="1">Belongs to the eukaryotic-type primase small subunit family.</text>
</comment>
<name>A0A482UZI0_ASBVE</name>
<gene>
    <name evidence="2" type="ORF">BDFB_008797</name>
</gene>
<dbReference type="PANTHER" id="PTHR10536">
    <property type="entry name" value="DNA PRIMASE SMALL SUBUNIT"/>
    <property type="match status" value="1"/>
</dbReference>
<keyword evidence="3" id="KW-1185">Reference proteome</keyword>
<evidence type="ECO:0000256" key="1">
    <source>
        <dbReference type="ARBA" id="ARBA00009762"/>
    </source>
</evidence>
<dbReference type="Proteomes" id="UP000292052">
    <property type="component" value="Unassembled WGS sequence"/>
</dbReference>
<dbReference type="SUPFAM" id="SSF56747">
    <property type="entry name" value="Prim-pol domain"/>
    <property type="match status" value="1"/>
</dbReference>
<dbReference type="Gene3D" id="3.90.920.10">
    <property type="entry name" value="DNA primase, PRIM domain"/>
    <property type="match status" value="3"/>
</dbReference>
<sequence length="284" mass="33452">MSCSVYNEDYLPDLLPLYYRRIFPQAVFYKWLCYGDPTKFNKREISFTLIGDVYIRYQSFNTLEEFVQALHKKFPIKMDIGAVYKDRPQLKTSVNVLIPVEREVVFDIDMTDYDEVRTCCSGADHFRRALKIVDEYFDKAILVEQDILGTDERLEEFLNNIEEDIRPLFKETMQNLHTSEQRWNAFTNTFQKLSREAPFCVHPKTGKISVPFDPKYVDHFDPSFVPTISQVIDEINAYDAQTKQQEQSLQEKDAELTPSVKIRDYKKTSLLKYDCKVLLLKVKV</sequence>
<dbReference type="OrthoDB" id="19606at2759"/>